<comment type="caution">
    <text evidence="3">The sequence shown here is derived from an EMBL/GenBank/DDBJ whole genome shotgun (WGS) entry which is preliminary data.</text>
</comment>
<feature type="transmembrane region" description="Helical" evidence="1">
    <location>
        <begin position="178"/>
        <end position="202"/>
    </location>
</feature>
<gene>
    <name evidence="3" type="ORF">NOG11_03185</name>
</gene>
<reference evidence="3" key="1">
    <citation type="submission" date="2022-07" db="EMBL/GenBank/DDBJ databases">
        <title>Parvularcula maris sp. nov., an algicidal bacterium isolated from seawater.</title>
        <authorList>
            <person name="Li F."/>
        </authorList>
    </citation>
    <scope>NUCLEOTIDE SEQUENCE</scope>
    <source>
        <strain evidence="3">BGMRC 0090</strain>
    </source>
</reference>
<evidence type="ECO:0000256" key="1">
    <source>
        <dbReference type="SAM" id="Phobius"/>
    </source>
</evidence>
<proteinExistence type="predicted"/>
<name>A0A9X2RHX7_9PROT</name>
<evidence type="ECO:0000313" key="4">
    <source>
        <dbReference type="Proteomes" id="UP001142610"/>
    </source>
</evidence>
<evidence type="ECO:0000313" key="3">
    <source>
        <dbReference type="EMBL" id="MCQ8184381.1"/>
    </source>
</evidence>
<protein>
    <recommendedName>
        <fullName evidence="5">PEP-CTERM sorting domain-containing protein</fullName>
    </recommendedName>
</protein>
<keyword evidence="4" id="KW-1185">Reference proteome</keyword>
<evidence type="ECO:0000256" key="2">
    <source>
        <dbReference type="SAM" id="SignalP"/>
    </source>
</evidence>
<dbReference type="Proteomes" id="UP001142610">
    <property type="component" value="Unassembled WGS sequence"/>
</dbReference>
<evidence type="ECO:0008006" key="5">
    <source>
        <dbReference type="Google" id="ProtNLM"/>
    </source>
</evidence>
<dbReference type="RefSeq" id="WP_256618183.1">
    <property type="nucleotide sequence ID" value="NZ_JANIBC010000001.1"/>
</dbReference>
<dbReference type="AlphaFoldDB" id="A0A9X2RHX7"/>
<keyword evidence="1" id="KW-0472">Membrane</keyword>
<keyword evidence="1" id="KW-0812">Transmembrane</keyword>
<keyword evidence="2" id="KW-0732">Signal</keyword>
<organism evidence="3 4">
    <name type="scientific">Parvularcula maris</name>
    <dbReference type="NCBI Taxonomy" id="2965077"/>
    <lineage>
        <taxon>Bacteria</taxon>
        <taxon>Pseudomonadati</taxon>
        <taxon>Pseudomonadota</taxon>
        <taxon>Alphaproteobacteria</taxon>
        <taxon>Parvularculales</taxon>
        <taxon>Parvularculaceae</taxon>
        <taxon>Parvularcula</taxon>
    </lineage>
</organism>
<keyword evidence="1" id="KW-1133">Transmembrane helix</keyword>
<accession>A0A9X2RHX7</accession>
<dbReference type="EMBL" id="JANIBC010000001">
    <property type="protein sequence ID" value="MCQ8184381.1"/>
    <property type="molecule type" value="Genomic_DNA"/>
</dbReference>
<feature type="chain" id="PRO_5040997552" description="PEP-CTERM sorting domain-containing protein" evidence="2">
    <location>
        <begin position="21"/>
        <end position="208"/>
    </location>
</feature>
<sequence>MFKALLAGAATLALGLSAHANTIYAIDIDWQNNGTVSGNNDRDNPQNALGAPDGDFLSLGLSNPTTGSYGFAVFDFGTQVTGPATVWEVTFNCRMGSAGACTYPESLEVWYGNDYDFGSNDINDVFDDFISAGELFNADAQNGASALINGTFRYLALVDTSAANFPNGPSTDGFDIDAVSVVATPLPGAAALILPALGVAVARRKRKV</sequence>
<feature type="signal peptide" evidence="2">
    <location>
        <begin position="1"/>
        <end position="20"/>
    </location>
</feature>